<dbReference type="InterPro" id="IPR045275">
    <property type="entry name" value="MscS_archaea/bacteria_type"/>
</dbReference>
<dbReference type="InterPro" id="IPR006685">
    <property type="entry name" value="MscS_channel_2nd"/>
</dbReference>
<dbReference type="InterPro" id="IPR049278">
    <property type="entry name" value="MS_channel_C"/>
</dbReference>
<evidence type="ECO:0000313" key="11">
    <source>
        <dbReference type="EMBL" id="QNI31127.1"/>
    </source>
</evidence>
<evidence type="ECO:0000259" key="10">
    <source>
        <dbReference type="Pfam" id="PF21082"/>
    </source>
</evidence>
<dbReference type="InterPro" id="IPR023408">
    <property type="entry name" value="MscS_beta-dom_sf"/>
</dbReference>
<keyword evidence="4 7" id="KW-0812">Transmembrane</keyword>
<evidence type="ECO:0000259" key="9">
    <source>
        <dbReference type="Pfam" id="PF00924"/>
    </source>
</evidence>
<dbReference type="KEGG" id="adin:H7849_18765"/>
<keyword evidence="5 7" id="KW-1133">Transmembrane helix</keyword>
<keyword evidence="8" id="KW-0732">Signal</keyword>
<dbReference type="SUPFAM" id="SSF50182">
    <property type="entry name" value="Sm-like ribonucleoproteins"/>
    <property type="match status" value="1"/>
</dbReference>
<dbReference type="InterPro" id="IPR010920">
    <property type="entry name" value="LSM_dom_sf"/>
</dbReference>
<protein>
    <submittedName>
        <fullName evidence="11">Mechanosensitive ion channel</fullName>
    </submittedName>
</protein>
<dbReference type="InterPro" id="IPR011066">
    <property type="entry name" value="MscS_channel_C_sf"/>
</dbReference>
<dbReference type="GO" id="GO:0005886">
    <property type="term" value="C:plasma membrane"/>
    <property type="evidence" value="ECO:0007669"/>
    <property type="project" value="UniProtKB-SubCell"/>
</dbReference>
<comment type="subcellular location">
    <subcellularLocation>
        <location evidence="1">Cell membrane</location>
        <topology evidence="1">Multi-pass membrane protein</topology>
    </subcellularLocation>
</comment>
<keyword evidence="6 7" id="KW-0472">Membrane</keyword>
<dbReference type="AlphaFoldDB" id="A0A7G8BF07"/>
<evidence type="ECO:0000313" key="12">
    <source>
        <dbReference type="Proteomes" id="UP000515312"/>
    </source>
</evidence>
<dbReference type="Proteomes" id="UP000515312">
    <property type="component" value="Chromosome"/>
</dbReference>
<evidence type="ECO:0000256" key="1">
    <source>
        <dbReference type="ARBA" id="ARBA00004651"/>
    </source>
</evidence>
<dbReference type="Gene3D" id="3.30.70.100">
    <property type="match status" value="1"/>
</dbReference>
<feature type="domain" description="Mechanosensitive ion channel MscS C-terminal" evidence="10">
    <location>
        <begin position="445"/>
        <end position="524"/>
    </location>
</feature>
<sequence length="578" mass="64389">MKRLIINVCVGLIICQLPAASPLSAMAQQQLTTPTNNQVASEQDIIEEEVAKTGEVVIDGRPVLTVYERIAHLTPEARAQGIEARIITLARETSIPPESVLIQPRDVWTEISADNVVIMAVTDADARAAGKSRQILALEDAASIRQTIQTYRQEHSWRMILRAIFKTALAVLFLVLSLWLVRRCRWFLRVRIEEHIRRSAKVLEKSGWHLSFAYIGPTMLAIGTFLRWLLILGLCEATLTIVLGFFSSTREISLTVTRWVFSQLEMLGRSVVDYLPKLLVVAVIAIITNYALRLVRLIFRQIRRGELKIPGFYPDWAEPTEKLIRLLLLVLALIVAFPYLPGARSPAFRGISIFVGVLLSLGSSSAVASAIAGVILTYMRSFLVGDWVQIGDTMGEVIEKTLLVTRLLTPKAEVITIPNSAVMNGSVKNYSTEAKRAGVIFYTAVSIGFDAPWRTVHQLLVGAALATEHVLRQPAPFVLQRSLDDFYVTYELNAYTDTPREVLNIYSDLHRNIQDKFNDAGVEICSPHFSSLRDGNTIAIPEQYIKPDYKQTGFRVNLGEIARNGDSQTKCAATSGDK</sequence>
<dbReference type="PANTHER" id="PTHR30221:SF18">
    <property type="entry name" value="SLL0590 PROTEIN"/>
    <property type="match status" value="1"/>
</dbReference>
<dbReference type="Pfam" id="PF21082">
    <property type="entry name" value="MS_channel_3rd"/>
    <property type="match status" value="1"/>
</dbReference>
<evidence type="ECO:0000256" key="6">
    <source>
        <dbReference type="ARBA" id="ARBA00023136"/>
    </source>
</evidence>
<dbReference type="RefSeq" id="WP_186741520.1">
    <property type="nucleotide sequence ID" value="NZ_CP060394.1"/>
</dbReference>
<comment type="similarity">
    <text evidence="2">Belongs to the MscS (TC 1.A.23) family.</text>
</comment>
<accession>A0A7G8BF07</accession>
<evidence type="ECO:0000256" key="3">
    <source>
        <dbReference type="ARBA" id="ARBA00022475"/>
    </source>
</evidence>
<feature type="transmembrane region" description="Helical" evidence="7">
    <location>
        <begin position="353"/>
        <end position="379"/>
    </location>
</feature>
<keyword evidence="3" id="KW-1003">Cell membrane</keyword>
<feature type="chain" id="PRO_5028868552" evidence="8">
    <location>
        <begin position="28"/>
        <end position="578"/>
    </location>
</feature>
<reference evidence="11 12" key="1">
    <citation type="submission" date="2020-08" db="EMBL/GenBank/DDBJ databases">
        <title>Edaphobacter telluris sp. nov. and Acidobacterium dinghuensis sp. nov., two acidobacteria isolated from forest soil.</title>
        <authorList>
            <person name="Fu J."/>
            <person name="Qiu L."/>
        </authorList>
    </citation>
    <scope>NUCLEOTIDE SEQUENCE [LARGE SCALE GENOMIC DNA]</scope>
    <source>
        <strain evidence="11">4Y35</strain>
    </source>
</reference>
<organism evidence="11 12">
    <name type="scientific">Alloacidobacterium dinghuense</name>
    <dbReference type="NCBI Taxonomy" id="2763107"/>
    <lineage>
        <taxon>Bacteria</taxon>
        <taxon>Pseudomonadati</taxon>
        <taxon>Acidobacteriota</taxon>
        <taxon>Terriglobia</taxon>
        <taxon>Terriglobales</taxon>
        <taxon>Acidobacteriaceae</taxon>
        <taxon>Alloacidobacterium</taxon>
    </lineage>
</organism>
<evidence type="ECO:0000256" key="4">
    <source>
        <dbReference type="ARBA" id="ARBA00022692"/>
    </source>
</evidence>
<feature type="transmembrane region" description="Helical" evidence="7">
    <location>
        <begin position="323"/>
        <end position="341"/>
    </location>
</feature>
<feature type="signal peptide" evidence="8">
    <location>
        <begin position="1"/>
        <end position="27"/>
    </location>
</feature>
<evidence type="ECO:0000256" key="7">
    <source>
        <dbReference type="SAM" id="Phobius"/>
    </source>
</evidence>
<gene>
    <name evidence="11" type="ORF">H7849_18765</name>
</gene>
<evidence type="ECO:0000256" key="5">
    <source>
        <dbReference type="ARBA" id="ARBA00022989"/>
    </source>
</evidence>
<feature type="transmembrane region" description="Helical" evidence="7">
    <location>
        <begin position="274"/>
        <end position="295"/>
    </location>
</feature>
<dbReference type="Pfam" id="PF00924">
    <property type="entry name" value="MS_channel_2nd"/>
    <property type="match status" value="1"/>
</dbReference>
<dbReference type="EMBL" id="CP060394">
    <property type="protein sequence ID" value="QNI31127.1"/>
    <property type="molecule type" value="Genomic_DNA"/>
</dbReference>
<dbReference type="Gene3D" id="2.30.30.60">
    <property type="match status" value="1"/>
</dbReference>
<feature type="transmembrane region" description="Helical" evidence="7">
    <location>
        <begin position="159"/>
        <end position="181"/>
    </location>
</feature>
<keyword evidence="12" id="KW-1185">Reference proteome</keyword>
<dbReference type="SUPFAM" id="SSF82689">
    <property type="entry name" value="Mechanosensitive channel protein MscS (YggB), C-terminal domain"/>
    <property type="match status" value="1"/>
</dbReference>
<name>A0A7G8BF07_9BACT</name>
<dbReference type="GO" id="GO:0008381">
    <property type="term" value="F:mechanosensitive monoatomic ion channel activity"/>
    <property type="evidence" value="ECO:0007669"/>
    <property type="project" value="InterPro"/>
</dbReference>
<dbReference type="PANTHER" id="PTHR30221">
    <property type="entry name" value="SMALL-CONDUCTANCE MECHANOSENSITIVE CHANNEL"/>
    <property type="match status" value="1"/>
</dbReference>
<feature type="domain" description="Mechanosensitive ion channel MscS" evidence="9">
    <location>
        <begin position="367"/>
        <end position="431"/>
    </location>
</feature>
<evidence type="ECO:0000256" key="8">
    <source>
        <dbReference type="SAM" id="SignalP"/>
    </source>
</evidence>
<proteinExistence type="inferred from homology"/>
<evidence type="ECO:0000256" key="2">
    <source>
        <dbReference type="ARBA" id="ARBA00008017"/>
    </source>
</evidence>
<feature type="transmembrane region" description="Helical" evidence="7">
    <location>
        <begin position="225"/>
        <end position="246"/>
    </location>
</feature>